<organism evidence="2 3">
    <name type="scientific">Catenaria anguillulae PL171</name>
    <dbReference type="NCBI Taxonomy" id="765915"/>
    <lineage>
        <taxon>Eukaryota</taxon>
        <taxon>Fungi</taxon>
        <taxon>Fungi incertae sedis</taxon>
        <taxon>Blastocladiomycota</taxon>
        <taxon>Blastocladiomycetes</taxon>
        <taxon>Blastocladiales</taxon>
        <taxon>Catenariaceae</taxon>
        <taxon>Catenaria</taxon>
    </lineage>
</organism>
<protein>
    <submittedName>
        <fullName evidence="2">Uncharacterized protein</fullName>
    </submittedName>
</protein>
<evidence type="ECO:0000313" key="2">
    <source>
        <dbReference type="EMBL" id="ORZ36932.1"/>
    </source>
</evidence>
<keyword evidence="3" id="KW-1185">Reference proteome</keyword>
<evidence type="ECO:0000256" key="1">
    <source>
        <dbReference type="SAM" id="MobiDB-lite"/>
    </source>
</evidence>
<reference evidence="2 3" key="1">
    <citation type="submission" date="2016-07" db="EMBL/GenBank/DDBJ databases">
        <title>Pervasive Adenine N6-methylation of Active Genes in Fungi.</title>
        <authorList>
            <consortium name="DOE Joint Genome Institute"/>
            <person name="Mondo S.J."/>
            <person name="Dannebaum R.O."/>
            <person name="Kuo R.C."/>
            <person name="Labutti K."/>
            <person name="Haridas S."/>
            <person name="Kuo A."/>
            <person name="Salamov A."/>
            <person name="Ahrendt S.R."/>
            <person name="Lipzen A."/>
            <person name="Sullivan W."/>
            <person name="Andreopoulos W.B."/>
            <person name="Clum A."/>
            <person name="Lindquist E."/>
            <person name="Daum C."/>
            <person name="Ramamoorthy G.K."/>
            <person name="Gryganskyi A."/>
            <person name="Culley D."/>
            <person name="Magnuson J.K."/>
            <person name="James T.Y."/>
            <person name="O'Malley M.A."/>
            <person name="Stajich J.E."/>
            <person name="Spatafora J.W."/>
            <person name="Visel A."/>
            <person name="Grigoriev I.V."/>
        </authorList>
    </citation>
    <scope>NUCLEOTIDE SEQUENCE [LARGE SCALE GENOMIC DNA]</scope>
    <source>
        <strain evidence="2 3">PL171</strain>
    </source>
</reference>
<gene>
    <name evidence="2" type="ORF">BCR44DRAFT_43723</name>
</gene>
<name>A0A1Y2HUX0_9FUNG</name>
<dbReference type="EMBL" id="MCFL01000014">
    <property type="protein sequence ID" value="ORZ36932.1"/>
    <property type="molecule type" value="Genomic_DNA"/>
</dbReference>
<proteinExistence type="predicted"/>
<feature type="region of interest" description="Disordered" evidence="1">
    <location>
        <begin position="1"/>
        <end position="35"/>
    </location>
</feature>
<comment type="caution">
    <text evidence="2">The sequence shown here is derived from an EMBL/GenBank/DDBJ whole genome shotgun (WGS) entry which is preliminary data.</text>
</comment>
<sequence length="66" mass="7399">MSNASCTRSIDQFGPRHTAANETHPTFSNRRDWPSHPHVKTLGRIAPSASYALGRDGYAGFRFEHE</sequence>
<accession>A0A1Y2HUX0</accession>
<evidence type="ECO:0000313" key="3">
    <source>
        <dbReference type="Proteomes" id="UP000193411"/>
    </source>
</evidence>
<feature type="compositionally biased region" description="Polar residues" evidence="1">
    <location>
        <begin position="1"/>
        <end position="10"/>
    </location>
</feature>
<dbReference type="AlphaFoldDB" id="A0A1Y2HUX0"/>
<dbReference type="Proteomes" id="UP000193411">
    <property type="component" value="Unassembled WGS sequence"/>
</dbReference>